<dbReference type="InterPro" id="IPR035218">
    <property type="entry name" value="DUF5327"/>
</dbReference>
<dbReference type="AlphaFoldDB" id="A0AAE3ISF0"/>
<gene>
    <name evidence="1" type="ORF">OEV98_07260</name>
</gene>
<accession>A0AAE3ISF0</accession>
<dbReference type="EMBL" id="JAOUSF010000002">
    <property type="protein sequence ID" value="MCU9613352.1"/>
    <property type="molecule type" value="Genomic_DNA"/>
</dbReference>
<comment type="caution">
    <text evidence="1">The sequence shown here is derived from an EMBL/GenBank/DDBJ whole genome shotgun (WGS) entry which is preliminary data.</text>
</comment>
<name>A0AAE3ISF0_9BACI</name>
<proteinExistence type="predicted"/>
<dbReference type="RefSeq" id="WP_263072561.1">
    <property type="nucleotide sequence ID" value="NZ_JAOUSF010000002.1"/>
</dbReference>
<reference evidence="1" key="1">
    <citation type="submission" date="2022-10" db="EMBL/GenBank/DDBJ databases">
        <title>Description of Fervidibacillus gen. nov. in the family Fervidibacillaceae fam. nov. with two species, Fervidibacillus albus sp. nov., and Fervidibacillus halotolerans sp. nov., isolated from tidal flat sediments.</title>
        <authorList>
            <person name="Kwon K.K."/>
            <person name="Yang S.-H."/>
        </authorList>
    </citation>
    <scope>NUCLEOTIDE SEQUENCE</scope>
    <source>
        <strain evidence="1">JCM 19140</strain>
    </source>
</reference>
<dbReference type="Pfam" id="PF17261">
    <property type="entry name" value="DUF5327"/>
    <property type="match status" value="1"/>
</dbReference>
<evidence type="ECO:0000313" key="2">
    <source>
        <dbReference type="Proteomes" id="UP001209318"/>
    </source>
</evidence>
<keyword evidence="2" id="KW-1185">Reference proteome</keyword>
<sequence length="98" mass="10988">MQISYEAILKKMEEKLNEAKVSDSAARIREQVQSIKTLCEVLLEETNSSASIHKEIPIQKFQPQMPIQSTTVIPSTTTLSEKKIVMEDGANGDSLFDF</sequence>
<organism evidence="1 2">
    <name type="scientific">Perspicuibacillus lycopersici</name>
    <dbReference type="NCBI Taxonomy" id="1325689"/>
    <lineage>
        <taxon>Bacteria</taxon>
        <taxon>Bacillati</taxon>
        <taxon>Bacillota</taxon>
        <taxon>Bacilli</taxon>
        <taxon>Bacillales</taxon>
        <taxon>Bacillaceae</taxon>
        <taxon>Perspicuibacillus</taxon>
    </lineage>
</organism>
<dbReference type="Proteomes" id="UP001209318">
    <property type="component" value="Unassembled WGS sequence"/>
</dbReference>
<evidence type="ECO:0000313" key="1">
    <source>
        <dbReference type="EMBL" id="MCU9613352.1"/>
    </source>
</evidence>
<protein>
    <submittedName>
        <fullName evidence="1">YwdI family protein</fullName>
    </submittedName>
</protein>